<evidence type="ECO:0000313" key="10">
    <source>
        <dbReference type="Proteomes" id="UP000595446"/>
    </source>
</evidence>
<dbReference type="EMBL" id="AP024237">
    <property type="protein sequence ID" value="BCO37500.1"/>
    <property type="molecule type" value="Genomic_DNA"/>
</dbReference>
<name>A0A7R7YSQ5_9MYCO</name>
<evidence type="ECO:0000256" key="7">
    <source>
        <dbReference type="ARBA" id="ARBA00093787"/>
    </source>
</evidence>
<keyword evidence="5" id="KW-0281">Fimbrium</keyword>
<dbReference type="InterPro" id="IPR058759">
    <property type="entry name" value="Pilin_mycobact"/>
</dbReference>
<evidence type="ECO:0000256" key="1">
    <source>
        <dbReference type="ARBA" id="ARBA00004561"/>
    </source>
</evidence>
<evidence type="ECO:0000256" key="5">
    <source>
        <dbReference type="ARBA" id="ARBA00023263"/>
    </source>
</evidence>
<dbReference type="Proteomes" id="UP000595446">
    <property type="component" value="Chromosome"/>
</dbReference>
<comment type="similarity">
    <text evidence="6">Belongs to the mycobacterial pilin family.</text>
</comment>
<proteinExistence type="inferred from homology"/>
<keyword evidence="4" id="KW-0130">Cell adhesion</keyword>
<evidence type="ECO:0000256" key="8">
    <source>
        <dbReference type="ARBA" id="ARBA00093801"/>
    </source>
</evidence>
<dbReference type="Pfam" id="PF26380">
    <property type="entry name" value="Pilin_Mycobact"/>
    <property type="match status" value="2"/>
</dbReference>
<comment type="subunit">
    <text evidence="7">Forms a homomer composed of subunits assembled in a large structure.</text>
</comment>
<dbReference type="RefSeq" id="WP_201399616.1">
    <property type="nucleotide sequence ID" value="NZ_AP024237.1"/>
</dbReference>
<dbReference type="AlphaFoldDB" id="A0A7R7YSQ5"/>
<evidence type="ECO:0000256" key="2">
    <source>
        <dbReference type="ARBA" id="ARBA00018586"/>
    </source>
</evidence>
<keyword evidence="10" id="KW-1185">Reference proteome</keyword>
<sequence>MTAGFALAGLGAASVAHARPTPLPNYHWCPGQPWDPGWGNNWDWNRCHDDNYYDGDPHDPDHWHGPGGPGGWQPGYRAAYHWCPGQPWDPGWGNNWDWNRCHDDHYYDGDPHDPGHWH</sequence>
<organism evidence="9 10">
    <name type="scientific">Mycobacterium heckeshornense</name>
    <dbReference type="NCBI Taxonomy" id="110505"/>
    <lineage>
        <taxon>Bacteria</taxon>
        <taxon>Bacillati</taxon>
        <taxon>Actinomycetota</taxon>
        <taxon>Actinomycetes</taxon>
        <taxon>Mycobacteriales</taxon>
        <taxon>Mycobacteriaceae</taxon>
        <taxon>Mycobacterium</taxon>
    </lineage>
</organism>
<evidence type="ECO:0000313" key="9">
    <source>
        <dbReference type="EMBL" id="BCO37500.1"/>
    </source>
</evidence>
<accession>A0A7R7YSQ5</accession>
<evidence type="ECO:0000256" key="4">
    <source>
        <dbReference type="ARBA" id="ARBA00022889"/>
    </source>
</evidence>
<keyword evidence="3" id="KW-0732">Signal</keyword>
<evidence type="ECO:0000256" key="6">
    <source>
        <dbReference type="ARBA" id="ARBA00093784"/>
    </source>
</evidence>
<gene>
    <name evidence="9" type="ORF">MHEC_39330</name>
</gene>
<protein>
    <recommendedName>
        <fullName evidence="2">Pilin</fullName>
    </recommendedName>
    <alternativeName>
        <fullName evidence="8">Pili structural subunit</fullName>
    </alternativeName>
</protein>
<reference evidence="9 10" key="1">
    <citation type="submission" date="2020-12" db="EMBL/GenBank/DDBJ databases">
        <title>Complete genome sequence of Mycobacterium heckeshornense JCM 15655T, closely related to a pathogenic non-tuberculous mycobacterial species Mycobacterium xenopi.</title>
        <authorList>
            <person name="Yoshida M."/>
            <person name="Fukano H."/>
            <person name="Asakura T."/>
            <person name="Suzuki M."/>
            <person name="Hoshino Y."/>
        </authorList>
    </citation>
    <scope>NUCLEOTIDE SEQUENCE [LARGE SCALE GENOMIC DNA]</scope>
    <source>
        <strain evidence="9 10">JCM 15655</strain>
    </source>
</reference>
<evidence type="ECO:0000256" key="3">
    <source>
        <dbReference type="ARBA" id="ARBA00022729"/>
    </source>
</evidence>
<comment type="subcellular location">
    <subcellularLocation>
        <location evidence="1">Fimbrium</location>
    </subcellularLocation>
</comment>